<dbReference type="EMBL" id="SJPK01000004">
    <property type="protein sequence ID" value="TWT67479.1"/>
    <property type="molecule type" value="Genomic_DNA"/>
</dbReference>
<evidence type="ECO:0008006" key="7">
    <source>
        <dbReference type="Google" id="ProtNLM"/>
    </source>
</evidence>
<dbReference type="GO" id="GO:0016020">
    <property type="term" value="C:membrane"/>
    <property type="evidence" value="ECO:0007669"/>
    <property type="project" value="UniProtKB-SubCell"/>
</dbReference>
<protein>
    <recommendedName>
        <fullName evidence="7">Alpha/beta hydrolase family protein</fullName>
    </recommendedName>
</protein>
<evidence type="ECO:0000313" key="6">
    <source>
        <dbReference type="Proteomes" id="UP000318053"/>
    </source>
</evidence>
<proteinExistence type="predicted"/>
<gene>
    <name evidence="5" type="ORF">CA85_23300</name>
</gene>
<reference evidence="5 6" key="1">
    <citation type="submission" date="2019-02" db="EMBL/GenBank/DDBJ databases">
        <title>Deep-cultivation of Planctomycetes and their phenomic and genomic characterization uncovers novel biology.</title>
        <authorList>
            <person name="Wiegand S."/>
            <person name="Jogler M."/>
            <person name="Boedeker C."/>
            <person name="Pinto D."/>
            <person name="Vollmers J."/>
            <person name="Rivas-Marin E."/>
            <person name="Kohn T."/>
            <person name="Peeters S.H."/>
            <person name="Heuer A."/>
            <person name="Rast P."/>
            <person name="Oberbeckmann S."/>
            <person name="Bunk B."/>
            <person name="Jeske O."/>
            <person name="Meyerdierks A."/>
            <person name="Storesund J.E."/>
            <person name="Kallscheuer N."/>
            <person name="Luecker S."/>
            <person name="Lage O.M."/>
            <person name="Pohl T."/>
            <person name="Merkel B.J."/>
            <person name="Hornburger P."/>
            <person name="Mueller R.-W."/>
            <person name="Bruemmer F."/>
            <person name="Labrenz M."/>
            <person name="Spormann A.M."/>
            <person name="Op Den Camp H."/>
            <person name="Overmann J."/>
            <person name="Amann R."/>
            <person name="Jetten M.S.M."/>
            <person name="Mascher T."/>
            <person name="Medema M.H."/>
            <person name="Devos D.P."/>
            <person name="Kaster A.-K."/>
            <person name="Ovreas L."/>
            <person name="Rohde M."/>
            <person name="Galperin M.Y."/>
            <person name="Jogler C."/>
        </authorList>
    </citation>
    <scope>NUCLEOTIDE SEQUENCE [LARGE SCALE GENOMIC DNA]</scope>
    <source>
        <strain evidence="5 6">CA85</strain>
    </source>
</reference>
<keyword evidence="6" id="KW-1185">Reference proteome</keyword>
<keyword evidence="2" id="KW-0812">Transmembrane</keyword>
<dbReference type="AlphaFoldDB" id="A0A5C5XY40"/>
<organism evidence="5 6">
    <name type="scientific">Allorhodopirellula solitaria</name>
    <dbReference type="NCBI Taxonomy" id="2527987"/>
    <lineage>
        <taxon>Bacteria</taxon>
        <taxon>Pseudomonadati</taxon>
        <taxon>Planctomycetota</taxon>
        <taxon>Planctomycetia</taxon>
        <taxon>Pirellulales</taxon>
        <taxon>Pirellulaceae</taxon>
        <taxon>Allorhodopirellula</taxon>
    </lineage>
</organism>
<keyword evidence="3" id="KW-1133">Transmembrane helix</keyword>
<keyword evidence="4" id="KW-0472">Membrane</keyword>
<dbReference type="Proteomes" id="UP000318053">
    <property type="component" value="Unassembled WGS sequence"/>
</dbReference>
<evidence type="ECO:0000256" key="2">
    <source>
        <dbReference type="ARBA" id="ARBA00022692"/>
    </source>
</evidence>
<dbReference type="Gene3D" id="3.40.50.1820">
    <property type="entry name" value="alpha/beta hydrolase"/>
    <property type="match status" value="1"/>
</dbReference>
<dbReference type="InterPro" id="IPR029058">
    <property type="entry name" value="AB_hydrolase_fold"/>
</dbReference>
<comment type="subcellular location">
    <subcellularLocation>
        <location evidence="1">Membrane</location>
        <topology evidence="1">Multi-pass membrane protein</topology>
    </subcellularLocation>
</comment>
<evidence type="ECO:0000256" key="1">
    <source>
        <dbReference type="ARBA" id="ARBA00004141"/>
    </source>
</evidence>
<evidence type="ECO:0000256" key="4">
    <source>
        <dbReference type="ARBA" id="ARBA00023136"/>
    </source>
</evidence>
<accession>A0A5C5XY40</accession>
<sequence>MAWPRGMALPCTTVPRSLPRIGNFCLSVTLHPLEESSNGPIHLIIGGYRSRPSLEFIKAAGLVGSIYAVHWASGRWSEAGASVGVAARGIRFGVPALRAGRTLLGVGTLAGGAGGALMMGAGQFRHRYFCARRDGALLPGLLREIPGIGDRPLFLYGHSLGTVVARSALESLDEHRYRIEDVILMGGMASRRGWEPLAERFAGRLINLYSPRDSILSIAPVWDRVVGTGEVQRLCDKRLTTERLINRNISSVLPHPVKALAHHSGYWRHFSRYIGCPPSP</sequence>
<evidence type="ECO:0000313" key="5">
    <source>
        <dbReference type="EMBL" id="TWT67479.1"/>
    </source>
</evidence>
<dbReference type="SUPFAM" id="SSF53474">
    <property type="entry name" value="alpha/beta-Hydrolases"/>
    <property type="match status" value="1"/>
</dbReference>
<comment type="caution">
    <text evidence="5">The sequence shown here is derived from an EMBL/GenBank/DDBJ whole genome shotgun (WGS) entry which is preliminary data.</text>
</comment>
<name>A0A5C5XY40_9BACT</name>
<dbReference type="InterPro" id="IPR007941">
    <property type="entry name" value="DUF726"/>
</dbReference>
<dbReference type="Pfam" id="PF05277">
    <property type="entry name" value="DUF726"/>
    <property type="match status" value="1"/>
</dbReference>
<evidence type="ECO:0000256" key="3">
    <source>
        <dbReference type="ARBA" id="ARBA00022989"/>
    </source>
</evidence>